<dbReference type="Gene3D" id="1.20.920.10">
    <property type="entry name" value="Bromodomain-like"/>
    <property type="match status" value="1"/>
</dbReference>
<evidence type="ECO:0000259" key="5">
    <source>
        <dbReference type="PROSITE" id="PS50014"/>
    </source>
</evidence>
<feature type="compositionally biased region" description="Pro residues" evidence="3">
    <location>
        <begin position="140"/>
        <end position="150"/>
    </location>
</feature>
<name>A0A9P5SFR9_9FUNG</name>
<feature type="region of interest" description="Disordered" evidence="3">
    <location>
        <begin position="94"/>
        <end position="204"/>
    </location>
</feature>
<dbReference type="InterPro" id="IPR011009">
    <property type="entry name" value="Kinase-like_dom_sf"/>
</dbReference>
<reference evidence="6" key="1">
    <citation type="journal article" date="2020" name="Fungal Divers.">
        <title>Resolving the Mortierellaceae phylogeny through synthesis of multi-gene phylogenetics and phylogenomics.</title>
        <authorList>
            <person name="Vandepol N."/>
            <person name="Liber J."/>
            <person name="Desiro A."/>
            <person name="Na H."/>
            <person name="Kennedy M."/>
            <person name="Barry K."/>
            <person name="Grigoriev I.V."/>
            <person name="Miller A.N."/>
            <person name="O'Donnell K."/>
            <person name="Stajich J.E."/>
            <person name="Bonito G."/>
        </authorList>
    </citation>
    <scope>NUCLEOTIDE SEQUENCE</scope>
    <source>
        <strain evidence="6">NVP1</strain>
    </source>
</reference>
<feature type="domain" description="Bromo" evidence="5">
    <location>
        <begin position="247"/>
        <end position="316"/>
    </location>
</feature>
<dbReference type="GO" id="GO:0006325">
    <property type="term" value="P:chromatin organization"/>
    <property type="evidence" value="ECO:0007669"/>
    <property type="project" value="UniProtKB-ARBA"/>
</dbReference>
<keyword evidence="1 2" id="KW-0103">Bromodomain</keyword>
<organism evidence="6 7">
    <name type="scientific">Podila minutissima</name>
    <dbReference type="NCBI Taxonomy" id="64525"/>
    <lineage>
        <taxon>Eukaryota</taxon>
        <taxon>Fungi</taxon>
        <taxon>Fungi incertae sedis</taxon>
        <taxon>Mucoromycota</taxon>
        <taxon>Mortierellomycotina</taxon>
        <taxon>Mortierellomycetes</taxon>
        <taxon>Mortierellales</taxon>
        <taxon>Mortierellaceae</taxon>
        <taxon>Podila</taxon>
    </lineage>
</organism>
<dbReference type="SUPFAM" id="SSF47370">
    <property type="entry name" value="Bromodomain"/>
    <property type="match status" value="1"/>
</dbReference>
<dbReference type="Pfam" id="PF00069">
    <property type="entry name" value="Pkinase"/>
    <property type="match status" value="1"/>
</dbReference>
<dbReference type="AlphaFoldDB" id="A0A9P5SFR9"/>
<dbReference type="GO" id="GO:0007165">
    <property type="term" value="P:signal transduction"/>
    <property type="evidence" value="ECO:0007669"/>
    <property type="project" value="TreeGrafter"/>
</dbReference>
<evidence type="ECO:0000259" key="4">
    <source>
        <dbReference type="PROSITE" id="PS50011"/>
    </source>
</evidence>
<dbReference type="Pfam" id="PF00439">
    <property type="entry name" value="Bromodomain"/>
    <property type="match status" value="1"/>
</dbReference>
<dbReference type="InterPro" id="IPR036427">
    <property type="entry name" value="Bromodomain-like_sf"/>
</dbReference>
<dbReference type="PROSITE" id="PS50014">
    <property type="entry name" value="BROMODOMAIN_2"/>
    <property type="match status" value="1"/>
</dbReference>
<evidence type="ECO:0000313" key="6">
    <source>
        <dbReference type="EMBL" id="KAF9328384.1"/>
    </source>
</evidence>
<feature type="domain" description="Protein kinase" evidence="4">
    <location>
        <begin position="752"/>
        <end position="1051"/>
    </location>
</feature>
<dbReference type="Gene3D" id="1.10.510.10">
    <property type="entry name" value="Transferase(Phosphotransferase) domain 1"/>
    <property type="match status" value="1"/>
</dbReference>
<dbReference type="SMART" id="SM00220">
    <property type="entry name" value="S_TKc"/>
    <property type="match status" value="1"/>
</dbReference>
<sequence length="1074" mass="118017">MPVSVQVTPSSSGFKIRIPRDLPNLPEVFRKRGAIRSIPMSTGSSQGTIKRTHSQMMLGEPNVLEEDPRNKIAKGLLPIPSHLANANVRNLAIRTSPNPIPAPSSPATGLSMSESKKQQPLSSVPQRHRSDSKSKSSSPVPTPVRFPTPPSSASRSSEQGSASIAPSHSHGTRSAAETTVQGVEGGQSSSIVEAASPASTSSVMEVDPMELKPLELVRVGLGVLNRLVSNTYCKSFINKVPQSAATYHVVIKKPMDLTTIEQKLWKTLELASSTITISRVPPSITKGYLSLNDFEKDLRRVFQNATFFNSPGHTIYKEAQQYQSMYLLILNNYRQGSSLALNAPLPHESFIPDLIPLSEPGPLYLFRAHTLREMDRKMTDISTDLFATFHQPIFDLSEEVGSLSPEHPAFVRMYINKNRSVLVKCRDEQFAKVAILSDIVVGKPYYAPAGAGAGKSPVNRNKSSSGPVSVNMVNITAKVLIGKPIGERHDMVTVGDLDCPNAWISVACVKVLHIDVEVPVKFEKGTLAKMRHEVVPFTYDRNNPTLLQDFVDALGVVLPGSTPRLTPPVQKSVVIPAIARSAGLGITTASAPASPGGANRLKNVREVRDVRSGRHQHRRSKSSPMVEVLNEQGVQGRLLIKLKLPSLKTAPSSPMAPAPASAQIITPLATEVAVREPTSSVTSSTSSTPLLSSQVVPFTKSSPEDSMGVLSAPDVVQHTEHMTKRAEKMLECLKTQADEKKVPYISWKAIEPTLTVDSAHGLFKRIYHVKGDDSIVVQNFKEMDVESFEQRVREVACLLKLRGLKGVGQIQSVIDNEDDHLVGLSMTKYEYTLKAYATNARRHPSPCQKLCLIQDMVAAMAEIHSAGLAHRDLSEVNIMVDEDPSQLLEDQAPRPLVRVIDFGKSVFVGAEEVQQWSMKENIDKEELDLLPLVVLPPDHGYKLYRSILTLPKTKHDHSPLPPVDPRSEDVYSLGVLIWRTFSGKSPWNGAIEDDLKTIRYLVASDAQIKFQLEKEVQGEYSRALLLKCLTANPNTRWSCQQLKGWLEQPEVGRELLREFEALGGGRKKLRKSLD</sequence>
<feature type="compositionally biased region" description="Polar residues" evidence="3">
    <location>
        <begin position="175"/>
        <end position="203"/>
    </location>
</feature>
<accession>A0A9P5SFR9</accession>
<dbReference type="PROSITE" id="PS50011">
    <property type="entry name" value="PROTEIN_KINASE_DOM"/>
    <property type="match status" value="1"/>
</dbReference>
<gene>
    <name evidence="6" type="ORF">BG006_008403</name>
</gene>
<dbReference type="InterPro" id="IPR000719">
    <property type="entry name" value="Prot_kinase_dom"/>
</dbReference>
<dbReference type="CDD" id="cd04369">
    <property type="entry name" value="Bromodomain"/>
    <property type="match status" value="1"/>
</dbReference>
<dbReference type="EMBL" id="JAAAUY010000569">
    <property type="protein sequence ID" value="KAF9328384.1"/>
    <property type="molecule type" value="Genomic_DNA"/>
</dbReference>
<dbReference type="InterPro" id="IPR050167">
    <property type="entry name" value="Ser_Thr_protein_kinase"/>
</dbReference>
<dbReference type="GO" id="GO:0004672">
    <property type="term" value="F:protein kinase activity"/>
    <property type="evidence" value="ECO:0007669"/>
    <property type="project" value="InterPro"/>
</dbReference>
<feature type="compositionally biased region" description="Low complexity" evidence="3">
    <location>
        <begin position="151"/>
        <end position="165"/>
    </location>
</feature>
<dbReference type="SMART" id="SM00297">
    <property type="entry name" value="BROMO"/>
    <property type="match status" value="1"/>
</dbReference>
<dbReference type="GO" id="GO:0005737">
    <property type="term" value="C:cytoplasm"/>
    <property type="evidence" value="ECO:0007669"/>
    <property type="project" value="TreeGrafter"/>
</dbReference>
<evidence type="ECO:0000256" key="3">
    <source>
        <dbReference type="SAM" id="MobiDB-lite"/>
    </source>
</evidence>
<proteinExistence type="predicted"/>
<dbReference type="SUPFAM" id="SSF56112">
    <property type="entry name" value="Protein kinase-like (PK-like)"/>
    <property type="match status" value="1"/>
</dbReference>
<comment type="caution">
    <text evidence="6">The sequence shown here is derived from an EMBL/GenBank/DDBJ whole genome shotgun (WGS) entry which is preliminary data.</text>
</comment>
<evidence type="ECO:0000313" key="7">
    <source>
        <dbReference type="Proteomes" id="UP000696485"/>
    </source>
</evidence>
<dbReference type="GO" id="GO:0005524">
    <property type="term" value="F:ATP binding"/>
    <property type="evidence" value="ECO:0007669"/>
    <property type="project" value="InterPro"/>
</dbReference>
<dbReference type="PRINTS" id="PR00503">
    <property type="entry name" value="BROMODOMAIN"/>
</dbReference>
<protein>
    <submittedName>
        <fullName evidence="6">Uncharacterized protein</fullName>
    </submittedName>
</protein>
<dbReference type="PANTHER" id="PTHR23257">
    <property type="entry name" value="SERINE-THREONINE PROTEIN KINASE"/>
    <property type="match status" value="1"/>
</dbReference>
<dbReference type="InterPro" id="IPR001487">
    <property type="entry name" value="Bromodomain"/>
</dbReference>
<dbReference type="Proteomes" id="UP000696485">
    <property type="component" value="Unassembled WGS sequence"/>
</dbReference>
<evidence type="ECO:0000256" key="2">
    <source>
        <dbReference type="PROSITE-ProRule" id="PRU00035"/>
    </source>
</evidence>
<keyword evidence="7" id="KW-1185">Reference proteome</keyword>
<feature type="compositionally biased region" description="Polar residues" evidence="3">
    <location>
        <begin position="108"/>
        <end position="125"/>
    </location>
</feature>
<evidence type="ECO:0000256" key="1">
    <source>
        <dbReference type="ARBA" id="ARBA00023117"/>
    </source>
</evidence>